<gene>
    <name evidence="1" type="ORF">CFOL_v3_11486</name>
</gene>
<proteinExistence type="predicted"/>
<evidence type="ECO:0000313" key="1">
    <source>
        <dbReference type="EMBL" id="GAV67983.1"/>
    </source>
</evidence>
<keyword evidence="2" id="KW-1185">Reference proteome</keyword>
<sequence>MKSASGELNDVLETEEIMWRQRSRVSWLKDGDINTKFFHSMASQRRRRNRIIGIKDENGTWQEDENVYKRLISTYFHSIFLSSQPIELTRVLEHVDEKVSRDMNDTLNADFNRPEIELALRQIHPTKAPGPDVMAAIFYQKYCSTVEDEVVDLVMSILQGGPMPESVNYTHIALIPNVKNPEKVVDYRPISLCNILY</sequence>
<dbReference type="PANTHER" id="PTHR46890:SF48">
    <property type="entry name" value="RNA-DIRECTED DNA POLYMERASE"/>
    <property type="match status" value="1"/>
</dbReference>
<evidence type="ECO:0008006" key="3">
    <source>
        <dbReference type="Google" id="ProtNLM"/>
    </source>
</evidence>
<dbReference type="EMBL" id="BDDD01000597">
    <property type="protein sequence ID" value="GAV67983.1"/>
    <property type="molecule type" value="Genomic_DNA"/>
</dbReference>
<comment type="caution">
    <text evidence="1">The sequence shown here is derived from an EMBL/GenBank/DDBJ whole genome shotgun (WGS) entry which is preliminary data.</text>
</comment>
<evidence type="ECO:0000313" key="2">
    <source>
        <dbReference type="Proteomes" id="UP000187406"/>
    </source>
</evidence>
<name>A0A1Q3BJS4_CEPFO</name>
<dbReference type="Proteomes" id="UP000187406">
    <property type="component" value="Unassembled WGS sequence"/>
</dbReference>
<dbReference type="AlphaFoldDB" id="A0A1Q3BJS4"/>
<accession>A0A1Q3BJS4</accession>
<dbReference type="OrthoDB" id="1194564at2759"/>
<reference evidence="2" key="1">
    <citation type="submission" date="2016-04" db="EMBL/GenBank/DDBJ databases">
        <title>Cephalotus genome sequencing.</title>
        <authorList>
            <person name="Fukushima K."/>
            <person name="Hasebe M."/>
            <person name="Fang X."/>
        </authorList>
    </citation>
    <scope>NUCLEOTIDE SEQUENCE [LARGE SCALE GENOMIC DNA]</scope>
    <source>
        <strain evidence="2">cv. St1</strain>
    </source>
</reference>
<dbReference type="PANTHER" id="PTHR46890">
    <property type="entry name" value="NON-LTR RETROLELEMENT REVERSE TRANSCRIPTASE-LIKE PROTEIN-RELATED"/>
    <property type="match status" value="1"/>
</dbReference>
<dbReference type="InterPro" id="IPR052343">
    <property type="entry name" value="Retrotransposon-Effector_Assoc"/>
</dbReference>
<dbReference type="InParanoid" id="A0A1Q3BJS4"/>
<protein>
    <recommendedName>
        <fullName evidence="3">RVT_1 domain-containing protein</fullName>
    </recommendedName>
</protein>
<organism evidence="1 2">
    <name type="scientific">Cephalotus follicularis</name>
    <name type="common">Albany pitcher plant</name>
    <dbReference type="NCBI Taxonomy" id="3775"/>
    <lineage>
        <taxon>Eukaryota</taxon>
        <taxon>Viridiplantae</taxon>
        <taxon>Streptophyta</taxon>
        <taxon>Embryophyta</taxon>
        <taxon>Tracheophyta</taxon>
        <taxon>Spermatophyta</taxon>
        <taxon>Magnoliopsida</taxon>
        <taxon>eudicotyledons</taxon>
        <taxon>Gunneridae</taxon>
        <taxon>Pentapetalae</taxon>
        <taxon>rosids</taxon>
        <taxon>fabids</taxon>
        <taxon>Oxalidales</taxon>
        <taxon>Cephalotaceae</taxon>
        <taxon>Cephalotus</taxon>
    </lineage>
</organism>
<dbReference type="STRING" id="3775.A0A1Q3BJS4"/>